<evidence type="ECO:0000313" key="2">
    <source>
        <dbReference type="Proteomes" id="UP000008022"/>
    </source>
</evidence>
<reference evidence="2" key="1">
    <citation type="submission" date="2013-06" db="EMBL/GenBank/DDBJ databases">
        <authorList>
            <person name="Zhao Q."/>
        </authorList>
    </citation>
    <scope>NUCLEOTIDE SEQUENCE</scope>
    <source>
        <strain evidence="2">cv. W1943</strain>
    </source>
</reference>
<protein>
    <submittedName>
        <fullName evidence="1">Uncharacterized protein</fullName>
    </submittedName>
</protein>
<reference evidence="1" key="2">
    <citation type="submission" date="2015-06" db="UniProtKB">
        <authorList>
            <consortium name="EnsemblPlants"/>
        </authorList>
    </citation>
    <scope>IDENTIFICATION</scope>
</reference>
<sequence length="90" mass="10102">MRDEEEGGRDEGVILRLLVSSPILSFYPICNGMNQLILGIKLDDGSVGSELLFADSEQWKSIKRKKGQQTCVQKDNKVLAQYGIACDYNY</sequence>
<dbReference type="Proteomes" id="UP000008022">
    <property type="component" value="Unassembled WGS sequence"/>
</dbReference>
<accession>A0A0E0QR85</accession>
<organism evidence="1 2">
    <name type="scientific">Oryza rufipogon</name>
    <name type="common">Brownbeard rice</name>
    <name type="synonym">Asian wild rice</name>
    <dbReference type="NCBI Taxonomy" id="4529"/>
    <lineage>
        <taxon>Eukaryota</taxon>
        <taxon>Viridiplantae</taxon>
        <taxon>Streptophyta</taxon>
        <taxon>Embryophyta</taxon>
        <taxon>Tracheophyta</taxon>
        <taxon>Spermatophyta</taxon>
        <taxon>Magnoliopsida</taxon>
        <taxon>Liliopsida</taxon>
        <taxon>Poales</taxon>
        <taxon>Poaceae</taxon>
        <taxon>BOP clade</taxon>
        <taxon>Oryzoideae</taxon>
        <taxon>Oryzeae</taxon>
        <taxon>Oryzinae</taxon>
        <taxon>Oryza</taxon>
    </lineage>
</organism>
<dbReference type="AlphaFoldDB" id="A0A0E0QR85"/>
<dbReference type="Gramene" id="ORUFI09G10480.1">
    <property type="protein sequence ID" value="ORUFI09G10480.1"/>
    <property type="gene ID" value="ORUFI09G10480"/>
</dbReference>
<dbReference type="HOGENOM" id="CLU_2444746_0_0_1"/>
<dbReference type="EnsemblPlants" id="ORUFI09G10480.1">
    <property type="protein sequence ID" value="ORUFI09G10480.1"/>
    <property type="gene ID" value="ORUFI09G10480"/>
</dbReference>
<keyword evidence="2" id="KW-1185">Reference proteome</keyword>
<evidence type="ECO:0000313" key="1">
    <source>
        <dbReference type="EnsemblPlants" id="ORUFI09G10480.1"/>
    </source>
</evidence>
<name>A0A0E0QR85_ORYRU</name>
<proteinExistence type="predicted"/>